<reference evidence="18" key="2">
    <citation type="submission" date="2015-10" db="EMBL/GenBank/DDBJ databases">
        <authorList>
            <person name="Gilbert D.G."/>
        </authorList>
    </citation>
    <scope>NUCLEOTIDE SEQUENCE</scope>
    <source>
        <strain evidence="18">GO-13</strain>
    </source>
</reference>
<dbReference type="SMART" id="SM01060">
    <property type="entry name" value="Catalase"/>
    <property type="match status" value="1"/>
</dbReference>
<dbReference type="InterPro" id="IPR010582">
    <property type="entry name" value="Catalase_immune_responsive"/>
</dbReference>
<evidence type="ECO:0000313" key="18">
    <source>
        <dbReference type="EMBL" id="KRT90036.1"/>
    </source>
</evidence>
<sequence length="692" mass="78396">MSKDERRKVDENSKDEQLEYYRTDNRGKKMTTNQGVRISEDEHSLKAGTRGPTLMEDFHFREKITHFDHERIPERVVHARGFGAHGHFQVYEPMTKYTKAKFLQDPSVKTPVFVRFSTVAGSRGSGDTVRDVRGFAVKFYTEEGNYDLVGNNIPVFFIQDAIKFPDLVHAFKPEPHNEIPQASTAHDTFWDFVANNQETAHMIMWAMSDRAIPRSYRMMEGFGVHTFRFVNDKGKARFVKFHWKPVLGVHSLVWDEAQKIAGKDPDFHRRDLWEAIERGDGAEYELGVQMIDEEDEFKFDFDILDPTKLWPEEMIPVRIIGKMTLNRNQDNVFAETEQAAFHPGNVVPGIDFTNDPLLQGRLFSYTDTQLIRLGSPNFHEIPINRPVCPFHNNQYDGYHRMTINTGPVAYHKNSLQQNDPAPASEEEGGYIHYQEKVEGRKIRRRSDSFKDHFSQAKLFWNSMSPVEKEHIVSAFRFEVGKVKSKDVRKQVVEMFNKVDRKLAKQMAAGVGVKPPEKDESSKVTLKSPALSQENTRKSPLTRTVAILAEDGFNHSEVIRVLTAFLKAGLVPDVISSHLGAVRGDNGKEIEAGNTLQTADSVLYDAVYIPGGKDSIERLKKQKAALDFINEAFSHFKAIGAASEGVDLLTSAAGIRALSEPGIVTAASGDALDAFSKELIEAVGMHRHWERTV</sequence>
<comment type="catalytic activity">
    <reaction evidence="10 15">
        <text>2 H2O2 = O2 + 2 H2O</text>
        <dbReference type="Rhea" id="RHEA:20309"/>
        <dbReference type="ChEBI" id="CHEBI:15377"/>
        <dbReference type="ChEBI" id="CHEBI:15379"/>
        <dbReference type="ChEBI" id="CHEBI:16240"/>
        <dbReference type="EC" id="1.11.1.6"/>
    </reaction>
</comment>
<dbReference type="FunFam" id="2.40.180.10:FF:000003">
    <property type="entry name" value="Catalase"/>
    <property type="match status" value="1"/>
</dbReference>
<dbReference type="Gene3D" id="1.20.1370.20">
    <property type="match status" value="1"/>
</dbReference>
<dbReference type="SUPFAM" id="SSF56634">
    <property type="entry name" value="Heme-dependent catalase-like"/>
    <property type="match status" value="1"/>
</dbReference>
<feature type="binding site" evidence="13">
    <location>
        <position position="164"/>
    </location>
    <ligand>
        <name>heme</name>
        <dbReference type="ChEBI" id="CHEBI:30413"/>
    </ligand>
</feature>
<dbReference type="GO" id="GO:0046872">
    <property type="term" value="F:metal ion binding"/>
    <property type="evidence" value="ECO:0007669"/>
    <property type="project" value="UniProtKB-KW"/>
</dbReference>
<keyword evidence="21" id="KW-1185">Reference proteome</keyword>
<feature type="binding site" evidence="13">
    <location>
        <position position="115"/>
    </location>
    <ligand>
        <name>heme</name>
        <dbReference type="ChEBI" id="CHEBI:30413"/>
    </ligand>
</feature>
<dbReference type="OrthoDB" id="9760293at2"/>
<feature type="active site" evidence="11">
    <location>
        <position position="151"/>
    </location>
</feature>
<dbReference type="EMBL" id="LECW02000045">
    <property type="protein sequence ID" value="KRT90036.1"/>
    <property type="molecule type" value="Genomic_DNA"/>
</dbReference>
<proteinExistence type="inferred from homology"/>
<dbReference type="PROSITE" id="PS51402">
    <property type="entry name" value="CATALASE_3"/>
    <property type="match status" value="1"/>
</dbReference>
<dbReference type="Pfam" id="PF00199">
    <property type="entry name" value="Catalase"/>
    <property type="match status" value="1"/>
</dbReference>
<evidence type="ECO:0000313" key="19">
    <source>
        <dbReference type="EMBL" id="MEC0483715.1"/>
    </source>
</evidence>
<comment type="similarity">
    <text evidence="2">Belongs to the catalase family. HPII subfamily.</text>
</comment>
<dbReference type="GO" id="GO:0004096">
    <property type="term" value="F:catalase activity"/>
    <property type="evidence" value="ECO:0007669"/>
    <property type="project" value="UniProtKB-UniRule"/>
</dbReference>
<feature type="cross-link" description="3'-histidyl-3-tyrosine (His-Tyr)" evidence="14">
    <location>
        <begin position="342"/>
        <end position="365"/>
    </location>
</feature>
<comment type="function">
    <text evidence="10">Decomposes hydrogen peroxide into water and oxygen; serves to protect cells from the toxic effects of hydrogen peroxide.</text>
</comment>
<dbReference type="SUPFAM" id="SSF52317">
    <property type="entry name" value="Class I glutamine amidotransferase-like"/>
    <property type="match status" value="1"/>
</dbReference>
<dbReference type="GO" id="GO:0006979">
    <property type="term" value="P:response to oxidative stress"/>
    <property type="evidence" value="ECO:0007669"/>
    <property type="project" value="InterPro"/>
</dbReference>
<feature type="binding site" evidence="13">
    <location>
        <position position="372"/>
    </location>
    <ligand>
        <name>heme</name>
        <dbReference type="ChEBI" id="CHEBI:30413"/>
    </ligand>
</feature>
<dbReference type="InterPro" id="IPR002226">
    <property type="entry name" value="Catalase_haem_BS"/>
</dbReference>
<comment type="cofactor">
    <cofactor evidence="1 10 12">
        <name>heme</name>
        <dbReference type="ChEBI" id="CHEBI:30413"/>
    </cofactor>
</comment>
<feature type="binding site" evidence="13">
    <location>
        <position position="361"/>
    </location>
    <ligand>
        <name>heme</name>
        <dbReference type="ChEBI" id="CHEBI:30413"/>
    </ligand>
</feature>
<evidence type="ECO:0000256" key="11">
    <source>
        <dbReference type="PIRSR" id="PIRSR038927-1"/>
    </source>
</evidence>
<dbReference type="InterPro" id="IPR020835">
    <property type="entry name" value="Catalase_sf"/>
</dbReference>
<dbReference type="InterPro" id="IPR024712">
    <property type="entry name" value="Catalase_clade2"/>
</dbReference>
<feature type="domain" description="Catalase core" evidence="17">
    <location>
        <begin position="31"/>
        <end position="419"/>
    </location>
</feature>
<dbReference type="FunFam" id="1.20.1370.20:FF:000001">
    <property type="entry name" value="Catalase HPII"/>
    <property type="match status" value="1"/>
</dbReference>
<dbReference type="PANTHER" id="PTHR42821:SF1">
    <property type="entry name" value="CATALASE-B"/>
    <property type="match status" value="1"/>
</dbReference>
<keyword evidence="5 10" id="KW-0349">Heme</keyword>
<dbReference type="EC" id="1.11.1.6" evidence="3 10"/>
<evidence type="ECO:0000256" key="6">
    <source>
        <dbReference type="ARBA" id="ARBA00022723"/>
    </source>
</evidence>
<dbReference type="EMBL" id="JARRTL010000006">
    <property type="protein sequence ID" value="MEC0483715.1"/>
    <property type="molecule type" value="Genomic_DNA"/>
</dbReference>
<keyword evidence="8 10" id="KW-0408">Iron</keyword>
<dbReference type="Proteomes" id="UP000036168">
    <property type="component" value="Unassembled WGS sequence"/>
</dbReference>
<dbReference type="InterPro" id="IPR043156">
    <property type="entry name" value="Catalase_clade2_helical"/>
</dbReference>
<dbReference type="Gene3D" id="2.40.180.10">
    <property type="entry name" value="Catalase core domain"/>
    <property type="match status" value="1"/>
</dbReference>
<dbReference type="PANTHER" id="PTHR42821">
    <property type="entry name" value="CATALASE"/>
    <property type="match status" value="1"/>
</dbReference>
<dbReference type="Pfam" id="PF06628">
    <property type="entry name" value="Catalase-rel"/>
    <property type="match status" value="1"/>
</dbReference>
<evidence type="ECO:0000256" key="12">
    <source>
        <dbReference type="PIRSR" id="PIRSR038927-2"/>
    </source>
</evidence>
<organism evidence="18 20">
    <name type="scientific">Bacillus glycinifermentans</name>
    <dbReference type="NCBI Taxonomy" id="1664069"/>
    <lineage>
        <taxon>Bacteria</taxon>
        <taxon>Bacillati</taxon>
        <taxon>Bacillota</taxon>
        <taxon>Bacilli</taxon>
        <taxon>Bacillales</taxon>
        <taxon>Bacillaceae</taxon>
        <taxon>Bacillus</taxon>
    </lineage>
</organism>
<dbReference type="AlphaFoldDB" id="A0A0T6BJZ7"/>
<dbReference type="Pfam" id="PF18011">
    <property type="entry name" value="Catalase_C"/>
    <property type="match status" value="1"/>
</dbReference>
<dbReference type="PROSITE" id="PS00438">
    <property type="entry name" value="CATALASE_2"/>
    <property type="match status" value="1"/>
</dbReference>
<dbReference type="CDD" id="cd03132">
    <property type="entry name" value="GATase1_catalase"/>
    <property type="match status" value="1"/>
</dbReference>
<dbReference type="PIRSF" id="PIRSF038927">
    <property type="entry name" value="Catalase_clade2"/>
    <property type="match status" value="1"/>
</dbReference>
<comment type="caution">
    <text evidence="18">The sequence shown here is derived from an EMBL/GenBank/DDBJ whole genome shotgun (WGS) entry which is preliminary data.</text>
</comment>
<feature type="binding site" description="axial binding residue" evidence="12">
    <location>
        <position position="365"/>
    </location>
    <ligand>
        <name>heme</name>
        <dbReference type="ChEBI" id="CHEBI:30413"/>
    </ligand>
    <ligandPart>
        <name>Fe</name>
        <dbReference type="ChEBI" id="CHEBI:18248"/>
    </ligandPart>
</feature>
<evidence type="ECO:0000256" key="14">
    <source>
        <dbReference type="PIRSR" id="PIRSR038927-4"/>
    </source>
</evidence>
<dbReference type="CDD" id="cd08155">
    <property type="entry name" value="catalase_clade_2"/>
    <property type="match status" value="1"/>
</dbReference>
<evidence type="ECO:0000256" key="4">
    <source>
        <dbReference type="ARBA" id="ARBA00022559"/>
    </source>
</evidence>
<evidence type="ECO:0000313" key="20">
    <source>
        <dbReference type="Proteomes" id="UP000036168"/>
    </source>
</evidence>
<evidence type="ECO:0000256" key="16">
    <source>
        <dbReference type="SAM" id="MobiDB-lite"/>
    </source>
</evidence>
<feature type="compositionally biased region" description="Basic and acidic residues" evidence="16">
    <location>
        <begin position="1"/>
        <end position="27"/>
    </location>
</feature>
<feature type="region of interest" description="Disordered" evidence="16">
    <location>
        <begin position="1"/>
        <end position="32"/>
    </location>
</feature>
<feature type="binding site" evidence="13">
    <location>
        <position position="75"/>
    </location>
    <ligand>
        <name>heme</name>
        <dbReference type="ChEBI" id="CHEBI:30413"/>
    </ligand>
</feature>
<evidence type="ECO:0000256" key="2">
    <source>
        <dbReference type="ARBA" id="ARBA00010660"/>
    </source>
</evidence>
<evidence type="ECO:0000256" key="13">
    <source>
        <dbReference type="PIRSR" id="PIRSR038927-3"/>
    </source>
</evidence>
<evidence type="ECO:0000256" key="7">
    <source>
        <dbReference type="ARBA" id="ARBA00023002"/>
    </source>
</evidence>
<keyword evidence="6 10" id="KW-0479">Metal-binding</keyword>
<evidence type="ECO:0000256" key="9">
    <source>
        <dbReference type="ARBA" id="ARBA00023324"/>
    </source>
</evidence>
<dbReference type="RefSeq" id="WP_057957734.1">
    <property type="nucleotide sequence ID" value="NZ_CP023481.1"/>
</dbReference>
<dbReference type="GO" id="GO:0042744">
    <property type="term" value="P:hydrogen peroxide catabolic process"/>
    <property type="evidence" value="ECO:0007669"/>
    <property type="project" value="UniProtKB-UniRule"/>
</dbReference>
<accession>A0A0T6BJZ7</accession>
<dbReference type="InterPro" id="IPR018028">
    <property type="entry name" value="Catalase"/>
</dbReference>
<keyword evidence="7 10" id="KW-0560">Oxidoreductase</keyword>
<dbReference type="InterPro" id="IPR024708">
    <property type="entry name" value="Catalase_AS"/>
</dbReference>
<dbReference type="Proteomes" id="UP001341297">
    <property type="component" value="Unassembled WGS sequence"/>
</dbReference>
<evidence type="ECO:0000259" key="17">
    <source>
        <dbReference type="SMART" id="SM01060"/>
    </source>
</evidence>
<dbReference type="InterPro" id="IPR011614">
    <property type="entry name" value="Catalase_core"/>
</dbReference>
<dbReference type="GO" id="GO:0020037">
    <property type="term" value="F:heme binding"/>
    <property type="evidence" value="ECO:0007669"/>
    <property type="project" value="UniProtKB-UniRule"/>
</dbReference>
<dbReference type="STRING" id="1664069.BGLY_4588"/>
<reference evidence="18 20" key="1">
    <citation type="journal article" date="2015" name="Int. J. Syst. Evol. Microbiol.">
        <title>Bacillus glycinifermentans sp. nov., isolated from fermented soybean paste.</title>
        <authorList>
            <person name="Kim S.J."/>
            <person name="Dunlap C.A."/>
            <person name="Kwon S.W."/>
            <person name="Rooney A.P."/>
        </authorList>
    </citation>
    <scope>NUCLEOTIDE SEQUENCE [LARGE SCALE GENOMIC DNA]</scope>
    <source>
        <strain evidence="18 20">GO-13</strain>
    </source>
</reference>
<evidence type="ECO:0000256" key="8">
    <source>
        <dbReference type="ARBA" id="ARBA00023004"/>
    </source>
</evidence>
<protein>
    <recommendedName>
        <fullName evidence="3 10">Catalase</fullName>
        <ecNumber evidence="3 10">1.11.1.6</ecNumber>
    </recommendedName>
</protein>
<evidence type="ECO:0000256" key="3">
    <source>
        <dbReference type="ARBA" id="ARBA00012314"/>
    </source>
</evidence>
<evidence type="ECO:0000256" key="10">
    <source>
        <dbReference type="PIRNR" id="PIRNR038927"/>
    </source>
</evidence>
<name>A0A0T6BJZ7_9BACI</name>
<dbReference type="InterPro" id="IPR029062">
    <property type="entry name" value="Class_I_gatase-like"/>
</dbReference>
<dbReference type="GO" id="GO:0005829">
    <property type="term" value="C:cytosol"/>
    <property type="evidence" value="ECO:0007669"/>
    <property type="project" value="TreeGrafter"/>
</dbReference>
<evidence type="ECO:0000256" key="1">
    <source>
        <dbReference type="ARBA" id="ARBA00001971"/>
    </source>
</evidence>
<evidence type="ECO:0000313" key="21">
    <source>
        <dbReference type="Proteomes" id="UP001341297"/>
    </source>
</evidence>
<evidence type="ECO:0000256" key="15">
    <source>
        <dbReference type="RuleBase" id="RU000498"/>
    </source>
</evidence>
<dbReference type="PRINTS" id="PR00067">
    <property type="entry name" value="CATALASE"/>
</dbReference>
<keyword evidence="9 10" id="KW-0376">Hydrogen peroxide</keyword>
<dbReference type="Gene3D" id="3.40.50.880">
    <property type="match status" value="1"/>
</dbReference>
<dbReference type="InterPro" id="IPR041399">
    <property type="entry name" value="Catalase_large_C"/>
</dbReference>
<feature type="region of interest" description="Disordered" evidence="16">
    <location>
        <begin position="509"/>
        <end position="534"/>
    </location>
</feature>
<dbReference type="PROSITE" id="PS00437">
    <property type="entry name" value="CATALASE_1"/>
    <property type="match status" value="1"/>
</dbReference>
<evidence type="ECO:0000256" key="5">
    <source>
        <dbReference type="ARBA" id="ARBA00022617"/>
    </source>
</evidence>
<gene>
    <name evidence="18" type="ORF">AB447_205480</name>
    <name evidence="19" type="ORF">P8828_02475</name>
</gene>
<keyword evidence="4 10" id="KW-0575">Peroxidase</keyword>
<reference evidence="19 21" key="3">
    <citation type="submission" date="2023-03" db="EMBL/GenBank/DDBJ databases">
        <title>Agriculturally important microbes genome sequencing.</title>
        <authorList>
            <person name="Dunlap C."/>
        </authorList>
    </citation>
    <scope>NUCLEOTIDE SEQUENCE [LARGE SCALE GENOMIC DNA]</scope>
    <source>
        <strain evidence="19 21">CBP-3203</strain>
    </source>
</reference>
<feature type="active site" evidence="11">
    <location>
        <position position="78"/>
    </location>
</feature>